<evidence type="ECO:0000313" key="1">
    <source>
        <dbReference type="EMBL" id="NYJ25836.1"/>
    </source>
</evidence>
<dbReference type="Proteomes" id="UP000578352">
    <property type="component" value="Unassembled WGS sequence"/>
</dbReference>
<evidence type="ECO:0000313" key="2">
    <source>
        <dbReference type="Proteomes" id="UP000578352"/>
    </source>
</evidence>
<name>A0A853CXI7_9MICO</name>
<dbReference type="RefSeq" id="WP_179603901.1">
    <property type="nucleotide sequence ID" value="NZ_BAABEH010000001.1"/>
</dbReference>
<dbReference type="AlphaFoldDB" id="A0A853CXI7"/>
<accession>A0A853CXI7</accession>
<reference evidence="1 2" key="1">
    <citation type="submission" date="2020-07" db="EMBL/GenBank/DDBJ databases">
        <title>Sequencing the genomes of 1000 actinobacteria strains.</title>
        <authorList>
            <person name="Klenk H.-P."/>
        </authorList>
    </citation>
    <scope>NUCLEOTIDE SEQUENCE [LARGE SCALE GENOMIC DNA]</scope>
    <source>
        <strain evidence="1 2">DSM 15165</strain>
    </source>
</reference>
<sequence>MALLRNHLPNSFAIAAITIRRTMTDTFAAGIATWYIARKFTALPRIERIPGDPVLETERRHRPSRRIIGPLGDR</sequence>
<dbReference type="EMBL" id="JACCFL010000001">
    <property type="protein sequence ID" value="NYJ25836.1"/>
    <property type="molecule type" value="Genomic_DNA"/>
</dbReference>
<gene>
    <name evidence="1" type="ORF">HNR13_004123</name>
</gene>
<protein>
    <submittedName>
        <fullName evidence="1">Uncharacterized protein</fullName>
    </submittedName>
</protein>
<comment type="caution">
    <text evidence="1">The sequence shown here is derived from an EMBL/GenBank/DDBJ whole genome shotgun (WGS) entry which is preliminary data.</text>
</comment>
<organism evidence="1 2">
    <name type="scientific">Leifsonia shinshuensis</name>
    <dbReference type="NCBI Taxonomy" id="150026"/>
    <lineage>
        <taxon>Bacteria</taxon>
        <taxon>Bacillati</taxon>
        <taxon>Actinomycetota</taxon>
        <taxon>Actinomycetes</taxon>
        <taxon>Micrococcales</taxon>
        <taxon>Microbacteriaceae</taxon>
        <taxon>Leifsonia</taxon>
    </lineage>
</organism>
<proteinExistence type="predicted"/>